<dbReference type="InterPro" id="IPR029070">
    <property type="entry name" value="Chitinase_insertion_sf"/>
</dbReference>
<dbReference type="InterPro" id="IPR017853">
    <property type="entry name" value="GH"/>
</dbReference>
<dbReference type="Proteomes" id="UP000494165">
    <property type="component" value="Unassembled WGS sequence"/>
</dbReference>
<dbReference type="GO" id="GO:0006032">
    <property type="term" value="P:chitin catabolic process"/>
    <property type="evidence" value="ECO:0007669"/>
    <property type="project" value="TreeGrafter"/>
</dbReference>
<accession>A0A8S1CK41</accession>
<dbReference type="PANTHER" id="PTHR11177:SF317">
    <property type="entry name" value="CHITINASE 12-RELATED"/>
    <property type="match status" value="1"/>
</dbReference>
<dbReference type="AlphaFoldDB" id="A0A8S1CK41"/>
<proteinExistence type="predicted"/>
<dbReference type="GO" id="GO:0005576">
    <property type="term" value="C:extracellular region"/>
    <property type="evidence" value="ECO:0007669"/>
    <property type="project" value="TreeGrafter"/>
</dbReference>
<sequence length="405" mass="45576">MCIANCLELIDVRPKGRKSHEFCEFNRLSGLATGKECTEKFYFDERNNKIVLCSVITDLSGKWNDFNLLDLLKSRECTHISLAPLLIFNQMTNSLVKNMPAIQELKETIRFAGTFKTKMLVEIGSWDDSLMSPESLSKVAASNELTAKFSDELQQFIREYSLDGVFITWQYPTCPKHTCNPGVPQDRANVVTLMQSLKNALPPSRKMILLSLPPYPDALKGFNFSALEPIVDFFPVYSFNYGFHSLPVVKQISPLPDQKHIVESIVAKQGSYSKLIIGVPSIIEYFVLSDKKYNKVGAPQQAFKGGWIPIAEGCKRIKNGSYSIVRDPYASNYATLNTEWFSFEDHASMGRKVDFVKLHNIAGIWIKHAVGDDFKGECGCGIRPFTRMIAELLRTEGGCTYVTCP</sequence>
<dbReference type="GO" id="GO:0008061">
    <property type="term" value="F:chitin binding"/>
    <property type="evidence" value="ECO:0007669"/>
    <property type="project" value="InterPro"/>
</dbReference>
<organism evidence="2 3">
    <name type="scientific">Cloeon dipterum</name>
    <dbReference type="NCBI Taxonomy" id="197152"/>
    <lineage>
        <taxon>Eukaryota</taxon>
        <taxon>Metazoa</taxon>
        <taxon>Ecdysozoa</taxon>
        <taxon>Arthropoda</taxon>
        <taxon>Hexapoda</taxon>
        <taxon>Insecta</taxon>
        <taxon>Pterygota</taxon>
        <taxon>Palaeoptera</taxon>
        <taxon>Ephemeroptera</taxon>
        <taxon>Pisciforma</taxon>
        <taxon>Baetidae</taxon>
        <taxon>Cloeon</taxon>
    </lineage>
</organism>
<reference evidence="2 3" key="1">
    <citation type="submission" date="2020-04" db="EMBL/GenBank/DDBJ databases">
        <authorList>
            <person name="Alioto T."/>
            <person name="Alioto T."/>
            <person name="Gomez Garrido J."/>
        </authorList>
    </citation>
    <scope>NUCLEOTIDE SEQUENCE [LARGE SCALE GENOMIC DNA]</scope>
</reference>
<dbReference type="GO" id="GO:0004568">
    <property type="term" value="F:chitinase activity"/>
    <property type="evidence" value="ECO:0007669"/>
    <property type="project" value="TreeGrafter"/>
</dbReference>
<dbReference type="PANTHER" id="PTHR11177">
    <property type="entry name" value="CHITINASE"/>
    <property type="match status" value="1"/>
</dbReference>
<dbReference type="InterPro" id="IPR050314">
    <property type="entry name" value="Glycosyl_Hydrlase_18"/>
</dbReference>
<dbReference type="EMBL" id="CADEPI010000066">
    <property type="protein sequence ID" value="CAB3371822.1"/>
    <property type="molecule type" value="Genomic_DNA"/>
</dbReference>
<dbReference type="Gene3D" id="3.10.50.10">
    <property type="match status" value="1"/>
</dbReference>
<dbReference type="InterPro" id="IPR011583">
    <property type="entry name" value="Chitinase_II/V-like_cat"/>
</dbReference>
<evidence type="ECO:0000313" key="3">
    <source>
        <dbReference type="Proteomes" id="UP000494165"/>
    </source>
</evidence>
<evidence type="ECO:0000259" key="1">
    <source>
        <dbReference type="PROSITE" id="PS51910"/>
    </source>
</evidence>
<gene>
    <name evidence="2" type="ORF">CLODIP_2_CD00466</name>
</gene>
<dbReference type="SMART" id="SM00636">
    <property type="entry name" value="Glyco_18"/>
    <property type="match status" value="1"/>
</dbReference>
<dbReference type="GO" id="GO:0005975">
    <property type="term" value="P:carbohydrate metabolic process"/>
    <property type="evidence" value="ECO:0007669"/>
    <property type="project" value="InterPro"/>
</dbReference>
<dbReference type="SUPFAM" id="SSF51445">
    <property type="entry name" value="(Trans)glycosidases"/>
    <property type="match status" value="1"/>
</dbReference>
<dbReference type="OrthoDB" id="73875at2759"/>
<comment type="caution">
    <text evidence="2">The sequence shown here is derived from an EMBL/GenBank/DDBJ whole genome shotgun (WGS) entry which is preliminary data.</text>
</comment>
<feature type="domain" description="GH18" evidence="1">
    <location>
        <begin position="49"/>
        <end position="396"/>
    </location>
</feature>
<protein>
    <recommendedName>
        <fullName evidence="1">GH18 domain-containing protein</fullName>
    </recommendedName>
</protein>
<keyword evidence="3" id="KW-1185">Reference proteome</keyword>
<dbReference type="InterPro" id="IPR001223">
    <property type="entry name" value="Glyco_hydro18_cat"/>
</dbReference>
<dbReference type="PROSITE" id="PS51910">
    <property type="entry name" value="GH18_2"/>
    <property type="match status" value="1"/>
</dbReference>
<name>A0A8S1CK41_9INSE</name>
<dbReference type="Gene3D" id="3.20.20.80">
    <property type="entry name" value="Glycosidases"/>
    <property type="match status" value="1"/>
</dbReference>
<evidence type="ECO:0000313" key="2">
    <source>
        <dbReference type="EMBL" id="CAB3371822.1"/>
    </source>
</evidence>
<dbReference type="Pfam" id="PF00704">
    <property type="entry name" value="Glyco_hydro_18"/>
    <property type="match status" value="1"/>
</dbReference>